<name>A0A453RY28_AEGTS</name>
<reference evidence="1" key="5">
    <citation type="journal article" date="2021" name="G3 (Bethesda)">
        <title>Aegilops tauschii genome assembly Aet v5.0 features greater sequence contiguity and improved annotation.</title>
        <authorList>
            <person name="Wang L."/>
            <person name="Zhu T."/>
            <person name="Rodriguez J.C."/>
            <person name="Deal K.R."/>
            <person name="Dubcovsky J."/>
            <person name="McGuire P.E."/>
            <person name="Lux T."/>
            <person name="Spannagl M."/>
            <person name="Mayer K.F.X."/>
            <person name="Baldrich P."/>
            <person name="Meyers B.C."/>
            <person name="Huo N."/>
            <person name="Gu Y.Q."/>
            <person name="Zhou H."/>
            <person name="Devos K.M."/>
            <person name="Bennetzen J.L."/>
            <person name="Unver T."/>
            <person name="Budak H."/>
            <person name="Gulick P.J."/>
            <person name="Galiba G."/>
            <person name="Kalapos B."/>
            <person name="Nelson D.R."/>
            <person name="Li P."/>
            <person name="You F.M."/>
            <person name="Luo M.C."/>
            <person name="Dvorak J."/>
        </authorList>
    </citation>
    <scope>NUCLEOTIDE SEQUENCE [LARGE SCALE GENOMIC DNA]</scope>
    <source>
        <strain evidence="1">cv. AL8/78</strain>
    </source>
</reference>
<evidence type="ECO:0000313" key="2">
    <source>
        <dbReference type="Proteomes" id="UP000015105"/>
    </source>
</evidence>
<sequence length="109" mass="12750">RPTSTSDFRIAFVYDGWRTNSDLACLRVRRSKAPQDRARSLRKPGPGVYLIKVSRMIGHTYLKSSEFNHEPLLAWFHIPRPFHNPILCPEPSIEEHRLCRISVCYICIR</sequence>
<dbReference type="STRING" id="200361.A0A453RY28"/>
<reference evidence="1" key="3">
    <citation type="journal article" date="2017" name="Nature">
        <title>Genome sequence of the progenitor of the wheat D genome Aegilops tauschii.</title>
        <authorList>
            <person name="Luo M.C."/>
            <person name="Gu Y.Q."/>
            <person name="Puiu D."/>
            <person name="Wang H."/>
            <person name="Twardziok S.O."/>
            <person name="Deal K.R."/>
            <person name="Huo N."/>
            <person name="Zhu T."/>
            <person name="Wang L."/>
            <person name="Wang Y."/>
            <person name="McGuire P.E."/>
            <person name="Liu S."/>
            <person name="Long H."/>
            <person name="Ramasamy R.K."/>
            <person name="Rodriguez J.C."/>
            <person name="Van S.L."/>
            <person name="Yuan L."/>
            <person name="Wang Z."/>
            <person name="Xia Z."/>
            <person name="Xiao L."/>
            <person name="Anderson O.D."/>
            <person name="Ouyang S."/>
            <person name="Liang Y."/>
            <person name="Zimin A.V."/>
            <person name="Pertea G."/>
            <person name="Qi P."/>
            <person name="Bennetzen J.L."/>
            <person name="Dai X."/>
            <person name="Dawson M.W."/>
            <person name="Muller H.G."/>
            <person name="Kugler K."/>
            <person name="Rivarola-Duarte L."/>
            <person name="Spannagl M."/>
            <person name="Mayer K.F.X."/>
            <person name="Lu F.H."/>
            <person name="Bevan M.W."/>
            <person name="Leroy P."/>
            <person name="Li P."/>
            <person name="You F.M."/>
            <person name="Sun Q."/>
            <person name="Liu Z."/>
            <person name="Lyons E."/>
            <person name="Wicker T."/>
            <person name="Salzberg S.L."/>
            <person name="Devos K.M."/>
            <person name="Dvorak J."/>
        </authorList>
    </citation>
    <scope>NUCLEOTIDE SEQUENCE [LARGE SCALE GENOMIC DNA]</scope>
    <source>
        <strain evidence="1">cv. AL8/78</strain>
    </source>
</reference>
<reference evidence="1" key="4">
    <citation type="submission" date="2019-03" db="UniProtKB">
        <authorList>
            <consortium name="EnsemblPlants"/>
        </authorList>
    </citation>
    <scope>IDENTIFICATION</scope>
</reference>
<accession>A0A453RY28</accession>
<dbReference type="AlphaFoldDB" id="A0A453RY28"/>
<proteinExistence type="predicted"/>
<keyword evidence="2" id="KW-1185">Reference proteome</keyword>
<dbReference type="Gramene" id="AET7Gv20756200.1">
    <property type="protein sequence ID" value="AET7Gv20756200.1"/>
    <property type="gene ID" value="AET7Gv20756200"/>
</dbReference>
<evidence type="ECO:0000313" key="1">
    <source>
        <dbReference type="EnsemblPlants" id="AET7Gv20756200.1"/>
    </source>
</evidence>
<organism evidence="1 2">
    <name type="scientific">Aegilops tauschii subsp. strangulata</name>
    <name type="common">Goatgrass</name>
    <dbReference type="NCBI Taxonomy" id="200361"/>
    <lineage>
        <taxon>Eukaryota</taxon>
        <taxon>Viridiplantae</taxon>
        <taxon>Streptophyta</taxon>
        <taxon>Embryophyta</taxon>
        <taxon>Tracheophyta</taxon>
        <taxon>Spermatophyta</taxon>
        <taxon>Magnoliopsida</taxon>
        <taxon>Liliopsida</taxon>
        <taxon>Poales</taxon>
        <taxon>Poaceae</taxon>
        <taxon>BOP clade</taxon>
        <taxon>Pooideae</taxon>
        <taxon>Triticodae</taxon>
        <taxon>Triticeae</taxon>
        <taxon>Triticinae</taxon>
        <taxon>Aegilops</taxon>
    </lineage>
</organism>
<reference evidence="2" key="1">
    <citation type="journal article" date="2014" name="Science">
        <title>Ancient hybridizations among the ancestral genomes of bread wheat.</title>
        <authorList>
            <consortium name="International Wheat Genome Sequencing Consortium,"/>
            <person name="Marcussen T."/>
            <person name="Sandve S.R."/>
            <person name="Heier L."/>
            <person name="Spannagl M."/>
            <person name="Pfeifer M."/>
            <person name="Jakobsen K.S."/>
            <person name="Wulff B.B."/>
            <person name="Steuernagel B."/>
            <person name="Mayer K.F."/>
            <person name="Olsen O.A."/>
        </authorList>
    </citation>
    <scope>NUCLEOTIDE SEQUENCE [LARGE SCALE GENOMIC DNA]</scope>
    <source>
        <strain evidence="2">cv. AL8/78</strain>
    </source>
</reference>
<reference evidence="2" key="2">
    <citation type="journal article" date="2017" name="Nat. Plants">
        <title>The Aegilops tauschii genome reveals multiple impacts of transposons.</title>
        <authorList>
            <person name="Zhao G."/>
            <person name="Zou C."/>
            <person name="Li K."/>
            <person name="Wang K."/>
            <person name="Li T."/>
            <person name="Gao L."/>
            <person name="Zhang X."/>
            <person name="Wang H."/>
            <person name="Yang Z."/>
            <person name="Liu X."/>
            <person name="Jiang W."/>
            <person name="Mao L."/>
            <person name="Kong X."/>
            <person name="Jiao Y."/>
            <person name="Jia J."/>
        </authorList>
    </citation>
    <scope>NUCLEOTIDE SEQUENCE [LARGE SCALE GENOMIC DNA]</scope>
    <source>
        <strain evidence="2">cv. AL8/78</strain>
    </source>
</reference>
<dbReference type="EnsemblPlants" id="AET7Gv20756200.1">
    <property type="protein sequence ID" value="AET7Gv20756200.1"/>
    <property type="gene ID" value="AET7Gv20756200"/>
</dbReference>
<protein>
    <submittedName>
        <fullName evidence="1">Uncharacterized protein</fullName>
    </submittedName>
</protein>
<dbReference type="Proteomes" id="UP000015105">
    <property type="component" value="Chromosome 7D"/>
</dbReference>